<dbReference type="InterPro" id="IPR012495">
    <property type="entry name" value="TadE-like_dom"/>
</dbReference>
<keyword evidence="1" id="KW-0812">Transmembrane</keyword>
<dbReference type="EMBL" id="CP080590">
    <property type="protein sequence ID" value="QYO77375.1"/>
    <property type="molecule type" value="Genomic_DNA"/>
</dbReference>
<evidence type="ECO:0000313" key="3">
    <source>
        <dbReference type="EMBL" id="QYO77375.1"/>
    </source>
</evidence>
<proteinExistence type="predicted"/>
<organism evidence="3 4">
    <name type="scientific">Devosia salina</name>
    <dbReference type="NCBI Taxonomy" id="2860336"/>
    <lineage>
        <taxon>Bacteria</taxon>
        <taxon>Pseudomonadati</taxon>
        <taxon>Pseudomonadota</taxon>
        <taxon>Alphaproteobacteria</taxon>
        <taxon>Hyphomicrobiales</taxon>
        <taxon>Devosiaceae</taxon>
        <taxon>Devosia</taxon>
    </lineage>
</organism>
<sequence>MSARRVSLRLHLKRLLRADRGVAAVEFALVLPIMLVVYLGTLEASSLITMDRKVQSVAGAIGDLVARTDEVISTSQLQDYFRAASGIMTPFSPDGVLQVVTAVQVNADGTTEVVWTRQYQNGTYSSTTPHNVGDSYPLPTEMTDIARGDMVIASEASLNYTPLLGIVIQTPITLYRSSFFMPRFGGEIDEPS</sequence>
<evidence type="ECO:0000256" key="1">
    <source>
        <dbReference type="SAM" id="Phobius"/>
    </source>
</evidence>
<keyword evidence="4" id="KW-1185">Reference proteome</keyword>
<accession>A0ABX8WM63</accession>
<gene>
    <name evidence="3" type="ORF">K1X15_01985</name>
</gene>
<keyword evidence="1" id="KW-1133">Transmembrane helix</keyword>
<dbReference type="Pfam" id="PF07811">
    <property type="entry name" value="TadE"/>
    <property type="match status" value="1"/>
</dbReference>
<dbReference type="Proteomes" id="UP000825799">
    <property type="component" value="Chromosome"/>
</dbReference>
<reference evidence="3 4" key="1">
    <citation type="submission" date="2021-08" db="EMBL/GenBank/DDBJ databases">
        <title>Devosia salina sp. nov., isolated from the South China Sea sediment.</title>
        <authorList>
            <person name="Zhou Z."/>
        </authorList>
    </citation>
    <scope>NUCLEOTIDE SEQUENCE [LARGE SCALE GENOMIC DNA]</scope>
    <source>
        <strain evidence="3 4">SCS-3</strain>
    </source>
</reference>
<feature type="domain" description="TadE-like" evidence="2">
    <location>
        <begin position="21"/>
        <end position="58"/>
    </location>
</feature>
<feature type="transmembrane region" description="Helical" evidence="1">
    <location>
        <begin position="21"/>
        <end position="40"/>
    </location>
</feature>
<protein>
    <submittedName>
        <fullName evidence="3">Pilus assembly protein</fullName>
    </submittedName>
</protein>
<evidence type="ECO:0000259" key="2">
    <source>
        <dbReference type="Pfam" id="PF07811"/>
    </source>
</evidence>
<dbReference type="RefSeq" id="WP_220305832.1">
    <property type="nucleotide sequence ID" value="NZ_CP080590.1"/>
</dbReference>
<name>A0ABX8WM63_9HYPH</name>
<evidence type="ECO:0000313" key="4">
    <source>
        <dbReference type="Proteomes" id="UP000825799"/>
    </source>
</evidence>
<keyword evidence="1" id="KW-0472">Membrane</keyword>